<evidence type="ECO:0000313" key="4">
    <source>
        <dbReference type="Proteomes" id="UP000015455"/>
    </source>
</evidence>
<dbReference type="AlphaFoldDB" id="S9ZFN9"/>
<dbReference type="NCBIfam" id="NF005559">
    <property type="entry name" value="PRK07231.1"/>
    <property type="match status" value="1"/>
</dbReference>
<dbReference type="InterPro" id="IPR002347">
    <property type="entry name" value="SDR_fam"/>
</dbReference>
<dbReference type="SUPFAM" id="SSF51735">
    <property type="entry name" value="NAD(P)-binding Rossmann-fold domains"/>
    <property type="match status" value="1"/>
</dbReference>
<dbReference type="OrthoDB" id="9809287at2"/>
<dbReference type="eggNOG" id="COG1028">
    <property type="taxonomic scope" value="Bacteria"/>
</dbReference>
<dbReference type="Proteomes" id="UP000015455">
    <property type="component" value="Unassembled WGS sequence"/>
</dbReference>
<dbReference type="RefSeq" id="WP_021248986.1">
    <property type="nucleotide sequence ID" value="NZ_ATJV01000048.1"/>
</dbReference>
<keyword evidence="2" id="KW-0560">Oxidoreductase</keyword>
<dbReference type="PRINTS" id="PR00081">
    <property type="entry name" value="GDHRDH"/>
</dbReference>
<reference evidence="3 4" key="1">
    <citation type="submission" date="2013-06" db="EMBL/GenBank/DDBJ databases">
        <title>Draft genome sequence of Thauera terpenica.</title>
        <authorList>
            <person name="Liu B."/>
            <person name="Frostegard A.H."/>
            <person name="Shapleigh J.P."/>
        </authorList>
    </citation>
    <scope>NUCLEOTIDE SEQUENCE [LARGE SCALE GENOMIC DNA]</scope>
    <source>
        <strain evidence="3 4">58Eu</strain>
    </source>
</reference>
<evidence type="ECO:0008006" key="5">
    <source>
        <dbReference type="Google" id="ProtNLM"/>
    </source>
</evidence>
<dbReference type="Gene3D" id="3.40.50.720">
    <property type="entry name" value="NAD(P)-binding Rossmann-like Domain"/>
    <property type="match status" value="1"/>
</dbReference>
<dbReference type="EMBL" id="ATJV01000048">
    <property type="protein sequence ID" value="EPZ16145.1"/>
    <property type="molecule type" value="Genomic_DNA"/>
</dbReference>
<dbReference type="STRING" id="1348657.M622_02920"/>
<dbReference type="PANTHER" id="PTHR24321">
    <property type="entry name" value="DEHYDROGENASES, SHORT CHAIN"/>
    <property type="match status" value="1"/>
</dbReference>
<dbReference type="PATRIC" id="fig|1348657.5.peg.1561"/>
<dbReference type="PANTHER" id="PTHR24321:SF8">
    <property type="entry name" value="ESTRADIOL 17-BETA-DEHYDROGENASE 8-RELATED"/>
    <property type="match status" value="1"/>
</dbReference>
<organism evidence="3 4">
    <name type="scientific">Thauera terpenica 58Eu</name>
    <dbReference type="NCBI Taxonomy" id="1348657"/>
    <lineage>
        <taxon>Bacteria</taxon>
        <taxon>Pseudomonadati</taxon>
        <taxon>Pseudomonadota</taxon>
        <taxon>Betaproteobacteria</taxon>
        <taxon>Rhodocyclales</taxon>
        <taxon>Zoogloeaceae</taxon>
        <taxon>Thauera</taxon>
    </lineage>
</organism>
<evidence type="ECO:0000256" key="1">
    <source>
        <dbReference type="ARBA" id="ARBA00006484"/>
    </source>
</evidence>
<keyword evidence="4" id="KW-1185">Reference proteome</keyword>
<accession>S9ZFN9</accession>
<name>S9ZFN9_9RHOO</name>
<dbReference type="Pfam" id="PF13561">
    <property type="entry name" value="adh_short_C2"/>
    <property type="match status" value="1"/>
</dbReference>
<evidence type="ECO:0000313" key="3">
    <source>
        <dbReference type="EMBL" id="EPZ16145.1"/>
    </source>
</evidence>
<dbReference type="PRINTS" id="PR00080">
    <property type="entry name" value="SDRFAMILY"/>
</dbReference>
<comment type="caution">
    <text evidence="3">The sequence shown here is derived from an EMBL/GenBank/DDBJ whole genome shotgun (WGS) entry which is preliminary data.</text>
</comment>
<dbReference type="InterPro" id="IPR036291">
    <property type="entry name" value="NAD(P)-bd_dom_sf"/>
</dbReference>
<sequence length="244" mass="25333">MNFENKVVFVTGAAQGMGRAICRRFGEFGAKVVAVDIKLEAAAETIADLGERGLALACNVADAEAVRQAFAEVEARFGGVDVVVNSAGIGAASGFPDISDDNWTRVIGVNLTGTFLCCREGVRLMQKHGIKGALINVSSTGAFTGEGPVPYIATKAGVIGLTRSIAREVAASGIRINTIVPGATNTPMLAGIPEQWMQAMIQAIPLGRVGEPEDIARLATFLASDDAAYITGQNMAVNGGMSFL</sequence>
<evidence type="ECO:0000256" key="2">
    <source>
        <dbReference type="ARBA" id="ARBA00023002"/>
    </source>
</evidence>
<dbReference type="GO" id="GO:0016491">
    <property type="term" value="F:oxidoreductase activity"/>
    <property type="evidence" value="ECO:0007669"/>
    <property type="project" value="UniProtKB-KW"/>
</dbReference>
<proteinExistence type="inferred from homology"/>
<dbReference type="FunFam" id="3.40.50.720:FF:000084">
    <property type="entry name" value="Short-chain dehydrogenase reductase"/>
    <property type="match status" value="1"/>
</dbReference>
<gene>
    <name evidence="3" type="ORF">M622_02920</name>
</gene>
<protein>
    <recommendedName>
        <fullName evidence="5">3-oxoacyl-ACP reductase</fullName>
    </recommendedName>
</protein>
<comment type="similarity">
    <text evidence="1">Belongs to the short-chain dehydrogenases/reductases (SDR) family.</text>
</comment>